<dbReference type="Gene3D" id="3.90.176.10">
    <property type="entry name" value="Toxin ADP-ribosyltransferase, Chain A, domain 1"/>
    <property type="match status" value="1"/>
</dbReference>
<feature type="non-terminal residue" evidence="1">
    <location>
        <position position="167"/>
    </location>
</feature>
<protein>
    <submittedName>
        <fullName evidence="1">Uncharacterized protein</fullName>
    </submittedName>
</protein>
<dbReference type="Proteomes" id="UP000663844">
    <property type="component" value="Unassembled WGS sequence"/>
</dbReference>
<name>A0A820PMX4_9BILA</name>
<dbReference type="EMBL" id="CAJOAZ010027597">
    <property type="protein sequence ID" value="CAF4410935.1"/>
    <property type="molecule type" value="Genomic_DNA"/>
</dbReference>
<dbReference type="AlphaFoldDB" id="A0A820PMX4"/>
<comment type="caution">
    <text evidence="1">The sequence shown here is derived from an EMBL/GenBank/DDBJ whole genome shotgun (WGS) entry which is preliminary data.</text>
</comment>
<evidence type="ECO:0000313" key="2">
    <source>
        <dbReference type="Proteomes" id="UP000663844"/>
    </source>
</evidence>
<organism evidence="1 2">
    <name type="scientific">Adineta steineri</name>
    <dbReference type="NCBI Taxonomy" id="433720"/>
    <lineage>
        <taxon>Eukaryota</taxon>
        <taxon>Metazoa</taxon>
        <taxon>Spiralia</taxon>
        <taxon>Gnathifera</taxon>
        <taxon>Rotifera</taxon>
        <taxon>Eurotatoria</taxon>
        <taxon>Bdelloidea</taxon>
        <taxon>Adinetida</taxon>
        <taxon>Adinetidae</taxon>
        <taxon>Adineta</taxon>
    </lineage>
</organism>
<accession>A0A820PMX4</accession>
<feature type="non-terminal residue" evidence="1">
    <location>
        <position position="1"/>
    </location>
</feature>
<proteinExistence type="predicted"/>
<dbReference type="SUPFAM" id="SSF56399">
    <property type="entry name" value="ADP-ribosylation"/>
    <property type="match status" value="1"/>
</dbReference>
<gene>
    <name evidence="1" type="ORF">OXD698_LOCUS52033</name>
</gene>
<sequence length="167" mass="20054">TKYLILNKYQDYYRNDKKQNLSIELFRNTYQSDEAIHWYIKDSFIYRLVNRAFRTENITLWYLFRFYLIDLCKQLELIHKEQNIQTSLILYRGQSRMSIKEFNYLKSNIGSFILANGFFSSTTDIQIANSFLSGAINTEDYKVILFKIIVEQSIVDKIIFVDIDKYV</sequence>
<reference evidence="1" key="1">
    <citation type="submission" date="2021-02" db="EMBL/GenBank/DDBJ databases">
        <authorList>
            <person name="Nowell W R."/>
        </authorList>
    </citation>
    <scope>NUCLEOTIDE SEQUENCE</scope>
</reference>
<evidence type="ECO:0000313" key="1">
    <source>
        <dbReference type="EMBL" id="CAF4410935.1"/>
    </source>
</evidence>